<dbReference type="GO" id="GO:0005737">
    <property type="term" value="C:cytoplasm"/>
    <property type="evidence" value="ECO:0007669"/>
    <property type="project" value="TreeGrafter"/>
</dbReference>
<dbReference type="GO" id="GO:0005524">
    <property type="term" value="F:ATP binding"/>
    <property type="evidence" value="ECO:0007669"/>
    <property type="project" value="UniProtKB-KW"/>
</dbReference>
<organism evidence="4 5">
    <name type="scientific">Lentzea atacamensis</name>
    <dbReference type="NCBI Taxonomy" id="531938"/>
    <lineage>
        <taxon>Bacteria</taxon>
        <taxon>Bacillati</taxon>
        <taxon>Actinomycetota</taxon>
        <taxon>Actinomycetes</taxon>
        <taxon>Pseudonocardiales</taxon>
        <taxon>Pseudonocardiaceae</taxon>
        <taxon>Lentzea</taxon>
    </lineage>
</organism>
<dbReference type="RefSeq" id="WP_170155025.1">
    <property type="nucleotide sequence ID" value="NZ_QGHB01000006.1"/>
</dbReference>
<evidence type="ECO:0000256" key="3">
    <source>
        <dbReference type="SAM" id="Coils"/>
    </source>
</evidence>
<protein>
    <recommendedName>
        <fullName evidence="6">AAA ATPase domain-containing protein</fullName>
    </recommendedName>
</protein>
<evidence type="ECO:0008006" key="6">
    <source>
        <dbReference type="Google" id="ProtNLM"/>
    </source>
</evidence>
<feature type="coiled-coil region" evidence="3">
    <location>
        <begin position="537"/>
        <end position="593"/>
    </location>
</feature>
<sequence length="804" mass="85018">MSREGTIVLVERDAALTVLERSVRMLASGRSSLLEICGHRGTGRTAVLDHAVNLALRGDVTVLTAAGGCAALNGSGGVVAELMSQLHRDDRGPAAIGALVELARRTPVLIAVDDADLVDPESLAWLASLAGRAVQVPMVVVVVTDARLPVLPGATTVPLRPLGHDGVSVLVTSRFGRPGDDEFAGALHHHTGGRPATLWPLLDRCAEDDLEPVGASTDAVAGIAAEVLADYTTRAIRSLPAEVVDLLRVIAVCGPSFPVDLMGVLARLRTISLGRALELLAGAGLVTDQSKPELTAGIRLSRVLEGMPAQEREDLHTRAARLGHQCAVPPSEVARLLAAASPLGEPWVVPLLRAVARDEVDGDRPAEAVGHLRRALAEPVEPVVRAELVLDLAVAECAVAPAAADRRLARMLLEAQPPECGDVRLAAADQLWGRGDAALLRRTLTAVRSGQGDRDAVTSLYWIADDAPVETPELGILDTAELPVACGNPDHAGVAAWMWTCQGVDAEHTRATARIALEAPAKLLTSRLFGCLSLAALDDAADAVAGLDQVIAEARRRRLTTVVPQALMMRAKVRAMTGDLDNAAADMEQAQSAYPLENLHPDARPIMIAADMLVNIERGRLDRAIELSATQPDERIGFGYARTFFTFARAVLALVTGDLSEAVARADECGRWMLSRQWVNPAVLPWRSVAAAALAATGDHERAARVCTRDLELAQRWGAPSTIARAHLSCAAVIGGEAHLREAVRLLADSPFRLLRATALLELAQVVDPASAAPMITEAAEIAVLCRSAPLVQRARGLGWEPTA</sequence>
<reference evidence="4 5" key="1">
    <citation type="submission" date="2018-05" db="EMBL/GenBank/DDBJ databases">
        <title>Genomic Encyclopedia of Type Strains, Phase IV (KMG-IV): sequencing the most valuable type-strain genomes for metagenomic binning, comparative biology and taxonomic classification.</title>
        <authorList>
            <person name="Goeker M."/>
        </authorList>
    </citation>
    <scope>NUCLEOTIDE SEQUENCE [LARGE SCALE GENOMIC DNA]</scope>
    <source>
        <strain evidence="4 5">DSM 45480</strain>
    </source>
</reference>
<dbReference type="PANTHER" id="PTHR16305:SF35">
    <property type="entry name" value="TRANSCRIPTIONAL ACTIVATOR DOMAIN"/>
    <property type="match status" value="1"/>
</dbReference>
<dbReference type="InterPro" id="IPR011990">
    <property type="entry name" value="TPR-like_helical_dom_sf"/>
</dbReference>
<proteinExistence type="predicted"/>
<dbReference type="EMBL" id="QGHB01000006">
    <property type="protein sequence ID" value="PWK85562.1"/>
    <property type="molecule type" value="Genomic_DNA"/>
</dbReference>
<dbReference type="Gene3D" id="3.40.50.300">
    <property type="entry name" value="P-loop containing nucleotide triphosphate hydrolases"/>
    <property type="match status" value="1"/>
</dbReference>
<dbReference type="InterPro" id="IPR027417">
    <property type="entry name" value="P-loop_NTPase"/>
</dbReference>
<dbReference type="GO" id="GO:0004016">
    <property type="term" value="F:adenylate cyclase activity"/>
    <property type="evidence" value="ECO:0007669"/>
    <property type="project" value="TreeGrafter"/>
</dbReference>
<dbReference type="AlphaFoldDB" id="A0A316HVW8"/>
<keyword evidence="3" id="KW-0175">Coiled coil</keyword>
<gene>
    <name evidence="4" type="ORF">C8D88_106190</name>
</gene>
<evidence type="ECO:0000256" key="2">
    <source>
        <dbReference type="ARBA" id="ARBA00022840"/>
    </source>
</evidence>
<keyword evidence="2" id="KW-0067">ATP-binding</keyword>
<dbReference type="Gene3D" id="1.25.40.10">
    <property type="entry name" value="Tetratricopeptide repeat domain"/>
    <property type="match status" value="1"/>
</dbReference>
<dbReference type="PANTHER" id="PTHR16305">
    <property type="entry name" value="TESTICULAR SOLUBLE ADENYLYL CYCLASE"/>
    <property type="match status" value="1"/>
</dbReference>
<accession>A0A316HVW8</accession>
<dbReference type="Proteomes" id="UP000246005">
    <property type="component" value="Unassembled WGS sequence"/>
</dbReference>
<keyword evidence="1" id="KW-0547">Nucleotide-binding</keyword>
<evidence type="ECO:0000313" key="4">
    <source>
        <dbReference type="EMBL" id="PWK85562.1"/>
    </source>
</evidence>
<name>A0A316HVW8_9PSEU</name>
<evidence type="ECO:0000313" key="5">
    <source>
        <dbReference type="Proteomes" id="UP000246005"/>
    </source>
</evidence>
<comment type="caution">
    <text evidence="4">The sequence shown here is derived from an EMBL/GenBank/DDBJ whole genome shotgun (WGS) entry which is preliminary data.</text>
</comment>
<dbReference type="SUPFAM" id="SSF52540">
    <property type="entry name" value="P-loop containing nucleoside triphosphate hydrolases"/>
    <property type="match status" value="1"/>
</dbReference>
<evidence type="ECO:0000256" key="1">
    <source>
        <dbReference type="ARBA" id="ARBA00022741"/>
    </source>
</evidence>